<dbReference type="AlphaFoldDB" id="A0A0D3JGU7"/>
<dbReference type="HOGENOM" id="CLU_053064_0_0_1"/>
<evidence type="ECO:0000313" key="2">
    <source>
        <dbReference type="EnsemblProtists" id="EOD22732"/>
    </source>
</evidence>
<reference evidence="2" key="2">
    <citation type="submission" date="2024-10" db="UniProtKB">
        <authorList>
            <consortium name="EnsemblProtists"/>
        </authorList>
    </citation>
    <scope>IDENTIFICATION</scope>
</reference>
<dbReference type="RefSeq" id="XP_005775161.1">
    <property type="nucleotide sequence ID" value="XM_005775104.1"/>
</dbReference>
<dbReference type="InterPro" id="IPR006342">
    <property type="entry name" value="FkbM_mtfrase"/>
</dbReference>
<dbReference type="Proteomes" id="UP000013827">
    <property type="component" value="Unassembled WGS sequence"/>
</dbReference>
<evidence type="ECO:0000313" key="3">
    <source>
        <dbReference type="Proteomes" id="UP000013827"/>
    </source>
</evidence>
<organism evidence="2 3">
    <name type="scientific">Emiliania huxleyi (strain CCMP1516)</name>
    <dbReference type="NCBI Taxonomy" id="280463"/>
    <lineage>
        <taxon>Eukaryota</taxon>
        <taxon>Haptista</taxon>
        <taxon>Haptophyta</taxon>
        <taxon>Prymnesiophyceae</taxon>
        <taxon>Isochrysidales</taxon>
        <taxon>Noelaerhabdaceae</taxon>
        <taxon>Emiliania</taxon>
    </lineage>
</organism>
<proteinExistence type="predicted"/>
<dbReference type="KEGG" id="ehx:EMIHUDRAFT_432010"/>
<dbReference type="InterPro" id="IPR026913">
    <property type="entry name" value="METTL24"/>
</dbReference>
<sequence length="426" mass="47660">MLPVAVATVATTTDDGAAHITVVPTADGAAVTVSPPAIGAAAAHPTEVRGPATSLAAADNGDRMDAWLLARQSARRDRATRLASARLDARNLTDNLTAYHLSSSYRSWREAKDLRRQRWSDDGISRPAFNLTAYRLSPEYIAWKSRLGNLTAYYNSSSYRSWREARDLRRQRWSDDGISRPAFNLTAYRLSPEYIAWKSRRDAAMREWEANGRPAVPGQGTDLRAYFQRSWNTATAEGYDCTRPRRFGPSGDGGKVVCLDAMPPAAEPCFMLSIGYGSDAGFEHALHAAHPRCVVELWDGTVAPREQLPGWLTFHGRNFEKGSWRRYRGRRVDILKIDCEGCEYSVLEPLVHQLRPEQEPRLQVLLELHGSRDYLPSTDAPEAAVEKLMRAINKTHGIYYREPNIQHSDGTCIEFALRRRGGVVMG</sequence>
<accession>A0A0D3JGU7</accession>
<dbReference type="EnsemblProtists" id="EOD22732">
    <property type="protein sequence ID" value="EOD22732"/>
    <property type="gene ID" value="EMIHUDRAFT_432010"/>
</dbReference>
<dbReference type="Pfam" id="PF05050">
    <property type="entry name" value="Methyltransf_21"/>
    <property type="match status" value="1"/>
</dbReference>
<name>A0A0D3JGU7_EMIH1</name>
<dbReference type="GeneID" id="17268279"/>
<protein>
    <recommendedName>
        <fullName evidence="1">Methyltransferase FkbM domain-containing protein</fullName>
    </recommendedName>
</protein>
<dbReference type="PANTHER" id="PTHR32026">
    <property type="entry name" value="METHYLTRANSFERASE-LIKE PROTEIN 24"/>
    <property type="match status" value="1"/>
</dbReference>
<evidence type="ECO:0000259" key="1">
    <source>
        <dbReference type="Pfam" id="PF05050"/>
    </source>
</evidence>
<reference evidence="3" key="1">
    <citation type="journal article" date="2013" name="Nature">
        <title>Pan genome of the phytoplankton Emiliania underpins its global distribution.</title>
        <authorList>
            <person name="Read B.A."/>
            <person name="Kegel J."/>
            <person name="Klute M.J."/>
            <person name="Kuo A."/>
            <person name="Lefebvre S.C."/>
            <person name="Maumus F."/>
            <person name="Mayer C."/>
            <person name="Miller J."/>
            <person name="Monier A."/>
            <person name="Salamov A."/>
            <person name="Young J."/>
            <person name="Aguilar M."/>
            <person name="Claverie J.M."/>
            <person name="Frickenhaus S."/>
            <person name="Gonzalez K."/>
            <person name="Herman E.K."/>
            <person name="Lin Y.C."/>
            <person name="Napier J."/>
            <person name="Ogata H."/>
            <person name="Sarno A.F."/>
            <person name="Shmutz J."/>
            <person name="Schroeder D."/>
            <person name="de Vargas C."/>
            <person name="Verret F."/>
            <person name="von Dassow P."/>
            <person name="Valentin K."/>
            <person name="Van de Peer Y."/>
            <person name="Wheeler G."/>
            <person name="Dacks J.B."/>
            <person name="Delwiche C.F."/>
            <person name="Dyhrman S.T."/>
            <person name="Glockner G."/>
            <person name="John U."/>
            <person name="Richards T."/>
            <person name="Worden A.Z."/>
            <person name="Zhang X."/>
            <person name="Grigoriev I.V."/>
            <person name="Allen A.E."/>
            <person name="Bidle K."/>
            <person name="Borodovsky M."/>
            <person name="Bowler C."/>
            <person name="Brownlee C."/>
            <person name="Cock J.M."/>
            <person name="Elias M."/>
            <person name="Gladyshev V.N."/>
            <person name="Groth M."/>
            <person name="Guda C."/>
            <person name="Hadaegh A."/>
            <person name="Iglesias-Rodriguez M.D."/>
            <person name="Jenkins J."/>
            <person name="Jones B.M."/>
            <person name="Lawson T."/>
            <person name="Leese F."/>
            <person name="Lindquist E."/>
            <person name="Lobanov A."/>
            <person name="Lomsadze A."/>
            <person name="Malik S.B."/>
            <person name="Marsh M.E."/>
            <person name="Mackinder L."/>
            <person name="Mock T."/>
            <person name="Mueller-Roeber B."/>
            <person name="Pagarete A."/>
            <person name="Parker M."/>
            <person name="Probert I."/>
            <person name="Quesneville H."/>
            <person name="Raines C."/>
            <person name="Rensing S.A."/>
            <person name="Riano-Pachon D.M."/>
            <person name="Richier S."/>
            <person name="Rokitta S."/>
            <person name="Shiraiwa Y."/>
            <person name="Soanes D.M."/>
            <person name="van der Giezen M."/>
            <person name="Wahlund T.M."/>
            <person name="Williams B."/>
            <person name="Wilson W."/>
            <person name="Wolfe G."/>
            <person name="Wurch L.L."/>
        </authorList>
    </citation>
    <scope>NUCLEOTIDE SEQUENCE</scope>
</reference>
<keyword evidence="3" id="KW-1185">Reference proteome</keyword>
<dbReference type="PaxDb" id="2903-EOD22732"/>
<feature type="domain" description="Methyltransferase FkbM" evidence="1">
    <location>
        <begin position="327"/>
        <end position="372"/>
    </location>
</feature>